<dbReference type="GO" id="GO:0009002">
    <property type="term" value="F:serine-type D-Ala-D-Ala carboxypeptidase activity"/>
    <property type="evidence" value="ECO:0007669"/>
    <property type="project" value="UniProtKB-EC"/>
</dbReference>
<dbReference type="PANTHER" id="PTHR21581">
    <property type="entry name" value="D-ALANYL-D-ALANINE CARBOXYPEPTIDASE"/>
    <property type="match status" value="1"/>
</dbReference>
<keyword evidence="11" id="KW-0961">Cell wall biogenesis/degradation</keyword>
<feature type="binding site" evidence="14">
    <location>
        <position position="227"/>
    </location>
    <ligand>
        <name>substrate</name>
    </ligand>
</feature>
<keyword evidence="7" id="KW-0732">Signal</keyword>
<dbReference type="GO" id="GO:0006508">
    <property type="term" value="P:proteolysis"/>
    <property type="evidence" value="ECO:0007669"/>
    <property type="project" value="UniProtKB-KW"/>
</dbReference>
<feature type="domain" description="Peptidase S11 D-Ala-D-Ala carboxypeptidase A C-terminal" evidence="16">
    <location>
        <begin position="277"/>
        <end position="366"/>
    </location>
</feature>
<evidence type="ECO:0000256" key="2">
    <source>
        <dbReference type="ARBA" id="ARBA00004752"/>
    </source>
</evidence>
<dbReference type="InterPro" id="IPR001967">
    <property type="entry name" value="Peptidase_S11_N"/>
</dbReference>
<evidence type="ECO:0000256" key="14">
    <source>
        <dbReference type="PIRSR" id="PIRSR618044-2"/>
    </source>
</evidence>
<dbReference type="Gene3D" id="2.60.410.10">
    <property type="entry name" value="D-Ala-D-Ala carboxypeptidase, C-terminal domain"/>
    <property type="match status" value="1"/>
</dbReference>
<dbReference type="PANTHER" id="PTHR21581:SF6">
    <property type="entry name" value="TRAFFICKING PROTEIN PARTICLE COMPLEX SUBUNIT 12"/>
    <property type="match status" value="1"/>
</dbReference>
<dbReference type="InterPro" id="IPR012907">
    <property type="entry name" value="Peptidase_S11_C"/>
</dbReference>
<dbReference type="STRING" id="290054.SAMN02745114_01024"/>
<dbReference type="PRINTS" id="PR00725">
    <property type="entry name" value="DADACBPTASE1"/>
</dbReference>
<dbReference type="SUPFAM" id="SSF56601">
    <property type="entry name" value="beta-lactamase/transpeptidase-like"/>
    <property type="match status" value="1"/>
</dbReference>
<dbReference type="EC" id="3.4.16.4" evidence="4"/>
<evidence type="ECO:0000256" key="4">
    <source>
        <dbReference type="ARBA" id="ARBA00012448"/>
    </source>
</evidence>
<dbReference type="GO" id="GO:0071555">
    <property type="term" value="P:cell wall organization"/>
    <property type="evidence" value="ECO:0007669"/>
    <property type="project" value="UniProtKB-KW"/>
</dbReference>
<dbReference type="OrthoDB" id="9791132at2"/>
<dbReference type="GO" id="GO:0009252">
    <property type="term" value="P:peptidoglycan biosynthetic process"/>
    <property type="evidence" value="ECO:0007669"/>
    <property type="project" value="UniProtKB-UniPathway"/>
</dbReference>
<comment type="similarity">
    <text evidence="3 15">Belongs to the peptidase S11 family.</text>
</comment>
<evidence type="ECO:0000256" key="15">
    <source>
        <dbReference type="RuleBase" id="RU004016"/>
    </source>
</evidence>
<dbReference type="Gene3D" id="3.40.710.10">
    <property type="entry name" value="DD-peptidase/beta-lactamase superfamily"/>
    <property type="match status" value="1"/>
</dbReference>
<feature type="active site" description="Acyl-ester intermediate" evidence="13">
    <location>
        <position position="62"/>
    </location>
</feature>
<evidence type="ECO:0000256" key="8">
    <source>
        <dbReference type="ARBA" id="ARBA00022801"/>
    </source>
</evidence>
<evidence type="ECO:0000256" key="6">
    <source>
        <dbReference type="ARBA" id="ARBA00022670"/>
    </source>
</evidence>
<evidence type="ECO:0000256" key="5">
    <source>
        <dbReference type="ARBA" id="ARBA00022645"/>
    </source>
</evidence>
<gene>
    <name evidence="17" type="ORF">SAMN02745114_01024</name>
</gene>
<evidence type="ECO:0000256" key="9">
    <source>
        <dbReference type="ARBA" id="ARBA00022960"/>
    </source>
</evidence>
<protein>
    <recommendedName>
        <fullName evidence="4">serine-type D-Ala-D-Ala carboxypeptidase</fullName>
        <ecNumber evidence="4">3.4.16.4</ecNumber>
    </recommendedName>
</protein>
<dbReference type="SUPFAM" id="SSF69189">
    <property type="entry name" value="Penicillin-binding protein associated domain"/>
    <property type="match status" value="1"/>
</dbReference>
<dbReference type="Proteomes" id="UP000190657">
    <property type="component" value="Unassembled WGS sequence"/>
</dbReference>
<evidence type="ECO:0000256" key="13">
    <source>
        <dbReference type="PIRSR" id="PIRSR618044-1"/>
    </source>
</evidence>
<dbReference type="InterPro" id="IPR012338">
    <property type="entry name" value="Beta-lactam/transpept-like"/>
</dbReference>
<comment type="function">
    <text evidence="1">Removes C-terminal D-alanyl residues from sugar-peptide cell wall precursors.</text>
</comment>
<dbReference type="UniPathway" id="UPA00219"/>
<evidence type="ECO:0000256" key="11">
    <source>
        <dbReference type="ARBA" id="ARBA00023316"/>
    </source>
</evidence>
<keyword evidence="18" id="KW-1185">Reference proteome</keyword>
<evidence type="ECO:0000313" key="18">
    <source>
        <dbReference type="Proteomes" id="UP000190657"/>
    </source>
</evidence>
<dbReference type="InterPro" id="IPR018044">
    <property type="entry name" value="Peptidase_S11"/>
</dbReference>
<comment type="catalytic activity">
    <reaction evidence="12">
        <text>Preferential cleavage: (Ac)2-L-Lys-D-Ala-|-D-Ala. Also transpeptidation of peptidyl-alanyl moieties that are N-acyl substituents of D-alanine.</text>
        <dbReference type="EC" id="3.4.16.4"/>
    </reaction>
</comment>
<feature type="active site" description="Proton acceptor" evidence="13">
    <location>
        <position position="65"/>
    </location>
</feature>
<evidence type="ECO:0000313" key="17">
    <source>
        <dbReference type="EMBL" id="SJZ58205.1"/>
    </source>
</evidence>
<keyword evidence="8" id="KW-0378">Hydrolase</keyword>
<dbReference type="RefSeq" id="WP_078768502.1">
    <property type="nucleotide sequence ID" value="NZ_FUWW01000009.1"/>
</dbReference>
<evidence type="ECO:0000256" key="12">
    <source>
        <dbReference type="ARBA" id="ARBA00034000"/>
    </source>
</evidence>
<dbReference type="Pfam" id="PF07943">
    <property type="entry name" value="PBP5_C"/>
    <property type="match status" value="1"/>
</dbReference>
<dbReference type="AlphaFoldDB" id="A0A1T4LU48"/>
<dbReference type="InterPro" id="IPR015956">
    <property type="entry name" value="Peniciliin-bd_prot_C_sf"/>
</dbReference>
<reference evidence="17 18" key="1">
    <citation type="submission" date="2017-02" db="EMBL/GenBank/DDBJ databases">
        <authorList>
            <person name="Peterson S.W."/>
        </authorList>
    </citation>
    <scope>NUCLEOTIDE SEQUENCE [LARGE SCALE GENOMIC DNA]</scope>
    <source>
        <strain evidence="17 18">ATCC 51222</strain>
    </source>
</reference>
<evidence type="ECO:0000256" key="10">
    <source>
        <dbReference type="ARBA" id="ARBA00022984"/>
    </source>
</evidence>
<proteinExistence type="inferred from homology"/>
<feature type="active site" evidence="13">
    <location>
        <position position="122"/>
    </location>
</feature>
<dbReference type="SMART" id="SM00936">
    <property type="entry name" value="PBP5_C"/>
    <property type="match status" value="1"/>
</dbReference>
<organism evidence="17 18">
    <name type="scientific">Eubacterium coprostanoligenes</name>
    <dbReference type="NCBI Taxonomy" id="290054"/>
    <lineage>
        <taxon>Bacteria</taxon>
        <taxon>Bacillati</taxon>
        <taxon>Bacillota</taxon>
        <taxon>Clostridia</taxon>
        <taxon>Eubacteriales</taxon>
        <taxon>Eubacteriaceae</taxon>
        <taxon>Eubacterium</taxon>
    </lineage>
</organism>
<keyword evidence="5 17" id="KW-0121">Carboxypeptidase</keyword>
<evidence type="ECO:0000256" key="1">
    <source>
        <dbReference type="ARBA" id="ARBA00003217"/>
    </source>
</evidence>
<sequence length="380" mass="41732">MKKILAILLCIVVMLQLPIIVLANDNKEKDDKINAKSVCLMALDTGEVLYAKNEYEKLSPASVTKIMSLLLVLEALDSGKIKLTDKVTASKEAVAMGGSQIWLEVGEVMTVEELLKAVIIASANDACTALGEYVAGSDVAFVKMMNDKAKSLGLKHTNFENCTGLDDTVKAHYSCAYDLAVISCEVMKHPLITKYSTIWLDSLRGGKTELNNTNKLVKSYNGITGLKTGTTSNAGFCVSATASRDGLNLVAVVLGSDTSEHRFNTASYLLDTGFANYSCININVDKKKIKPVKVKNGKEKEVNPVYDRNIKLIIPKGSDNLKYKYKIKKEVKAPIKKGDKLGKIEVISNDKKIKSIPLYSDKVVETVDFNYIFLKIFKHI</sequence>
<name>A0A1T4LU48_9FIRM</name>
<dbReference type="GO" id="GO:0008360">
    <property type="term" value="P:regulation of cell shape"/>
    <property type="evidence" value="ECO:0007669"/>
    <property type="project" value="UniProtKB-KW"/>
</dbReference>
<keyword evidence="6" id="KW-0645">Protease</keyword>
<dbReference type="Pfam" id="PF00768">
    <property type="entry name" value="Peptidase_S11"/>
    <property type="match status" value="1"/>
</dbReference>
<evidence type="ECO:0000256" key="3">
    <source>
        <dbReference type="ARBA" id="ARBA00007164"/>
    </source>
</evidence>
<comment type="pathway">
    <text evidence="2">Cell wall biogenesis; peptidoglycan biosynthesis.</text>
</comment>
<keyword evidence="10" id="KW-0573">Peptidoglycan synthesis</keyword>
<dbReference type="EMBL" id="FUWW01000009">
    <property type="protein sequence ID" value="SJZ58205.1"/>
    <property type="molecule type" value="Genomic_DNA"/>
</dbReference>
<evidence type="ECO:0000256" key="7">
    <source>
        <dbReference type="ARBA" id="ARBA00022729"/>
    </source>
</evidence>
<accession>A0A1T4LU48</accession>
<evidence type="ECO:0000259" key="16">
    <source>
        <dbReference type="SMART" id="SM00936"/>
    </source>
</evidence>
<dbReference type="InterPro" id="IPR037167">
    <property type="entry name" value="Peptidase_S11_C_sf"/>
</dbReference>
<keyword evidence="9" id="KW-0133">Cell shape</keyword>